<dbReference type="EMBL" id="JACNYL010000003">
    <property type="protein sequence ID" value="MBD1422699.1"/>
    <property type="molecule type" value="Genomic_DNA"/>
</dbReference>
<name>A0ABR7XUI8_9SPHI</name>
<protein>
    <recommendedName>
        <fullName evidence="4">NigD-like protein</fullName>
    </recommendedName>
</protein>
<feature type="chain" id="PRO_5046186791" description="NigD-like protein" evidence="1">
    <location>
        <begin position="22"/>
        <end position="214"/>
    </location>
</feature>
<evidence type="ECO:0000313" key="2">
    <source>
        <dbReference type="EMBL" id="MBD1422699.1"/>
    </source>
</evidence>
<accession>A0ABR7XUI8</accession>
<evidence type="ECO:0000313" key="3">
    <source>
        <dbReference type="Proteomes" id="UP000651112"/>
    </source>
</evidence>
<evidence type="ECO:0008006" key="4">
    <source>
        <dbReference type="Google" id="ProtNLM"/>
    </source>
</evidence>
<keyword evidence="3" id="KW-1185">Reference proteome</keyword>
<feature type="signal peptide" evidence="1">
    <location>
        <begin position="1"/>
        <end position="21"/>
    </location>
</feature>
<sequence length="214" mass="24462">MKQINLFILAISILFFAPSCSKDDPTPEEDQEEVGTAKLVFTEVEREAHGDHYDYKDINNPEVVEAIFEGEKMLPKEGTHLHLDVGKTYRLELFATDFAGRETRQTFIDRHDIHQAFILKNPTTSLEGTLEYVYADRAADNNRVNVGVTGYLTVVEKTETFVLRYVLRHLNPGVKESITADDWSNPNFTQFTGANDLDLKVEVHLVDDEHEHDH</sequence>
<dbReference type="Proteomes" id="UP000651112">
    <property type="component" value="Unassembled WGS sequence"/>
</dbReference>
<reference evidence="2 3" key="1">
    <citation type="submission" date="2020-08" db="EMBL/GenBank/DDBJ databases">
        <title>Sphingobacterium sp. DN00404 isolated from aquaculture water.</title>
        <authorList>
            <person name="Zhang M."/>
        </authorList>
    </citation>
    <scope>NUCLEOTIDE SEQUENCE [LARGE SCALE GENOMIC DNA]</scope>
    <source>
        <strain evidence="2 3">KCTC 42746</strain>
    </source>
</reference>
<keyword evidence="1" id="KW-0732">Signal</keyword>
<dbReference type="RefSeq" id="WP_190314401.1">
    <property type="nucleotide sequence ID" value="NZ_JACNYL010000003.1"/>
</dbReference>
<comment type="caution">
    <text evidence="2">The sequence shown here is derived from an EMBL/GenBank/DDBJ whole genome shotgun (WGS) entry which is preliminary data.</text>
</comment>
<proteinExistence type="predicted"/>
<evidence type="ECO:0000256" key="1">
    <source>
        <dbReference type="SAM" id="SignalP"/>
    </source>
</evidence>
<organism evidence="2 3">
    <name type="scientific">Sphingobacterium chuzhouense</name>
    <dbReference type="NCBI Taxonomy" id="1742264"/>
    <lineage>
        <taxon>Bacteria</taxon>
        <taxon>Pseudomonadati</taxon>
        <taxon>Bacteroidota</taxon>
        <taxon>Sphingobacteriia</taxon>
        <taxon>Sphingobacteriales</taxon>
        <taxon>Sphingobacteriaceae</taxon>
        <taxon>Sphingobacterium</taxon>
    </lineage>
</organism>
<gene>
    <name evidence="2" type="ORF">H8B21_14080</name>
</gene>